<evidence type="ECO:0000256" key="7">
    <source>
        <dbReference type="SAM" id="MobiDB-lite"/>
    </source>
</evidence>
<keyword evidence="4" id="KW-1133">Transmembrane helix</keyword>
<keyword evidence="5" id="KW-0472">Membrane</keyword>
<evidence type="ECO:0000259" key="8">
    <source>
        <dbReference type="PROSITE" id="PS51212"/>
    </source>
</evidence>
<evidence type="ECO:0000313" key="9">
    <source>
        <dbReference type="EMBL" id="KAG2429534.1"/>
    </source>
</evidence>
<protein>
    <recommendedName>
        <fullName evidence="8">WSC domain-containing protein</fullName>
    </recommendedName>
</protein>
<comment type="caution">
    <text evidence="9">The sequence shown here is derived from an EMBL/GenBank/DDBJ whole genome shotgun (WGS) entry which is preliminary data.</text>
</comment>
<gene>
    <name evidence="9" type="ORF">HXX76_010769</name>
</gene>
<dbReference type="SMART" id="SM00321">
    <property type="entry name" value="WSC"/>
    <property type="match status" value="1"/>
</dbReference>
<evidence type="ECO:0000256" key="3">
    <source>
        <dbReference type="ARBA" id="ARBA00022729"/>
    </source>
</evidence>
<keyword evidence="3" id="KW-0732">Signal</keyword>
<dbReference type="InterPro" id="IPR002889">
    <property type="entry name" value="WSC_carb-bd"/>
</dbReference>
<dbReference type="PANTHER" id="PTHR24269">
    <property type="entry name" value="KREMEN PROTEIN"/>
    <property type="match status" value="1"/>
</dbReference>
<sequence length="707" mass="72837">MPSVQLTLFGMNGGGNYVSCEIWLKGTEAFVTPKPAAAFTYAAAQTVTVTPAQCGWVAGSTFSKFSFWVYIDDAEAENIRVDVWELLIDSFIMETGIPPPPNPPSPPPRPPPSPAPPSPPPPPPPPPPSPPSPDPPAPTSSPLPPSPSPASSLPPSPSPAASPSPAPPSPAPVVAPAPPPSPTPPTPSPTADSPTGPPPSPSPSPPSPLAAAPPPSSPPAPLQQPSPPPSPLIIVATFRSYSLGCFAFDISASPSLRALPVTLAANDAAMTVDKCAGLTQAAGLDHYGLTNGHTCVGGVSRPQATQHGSLPESACDRPCPGDARQTCGGGPTDSAGTQLSAMSLYSFNPASPPPRPPPRAPRNTSRPAKPPRPPAPAPPPPSPPSPSRQVETRALIQMATVDLPALQKDVSRIEPIPSARGLILLQPSAVPIFSARAGPTDSASAGVLDVPVIATAHVGQEGRLLAFGSEAMLTSCCGQQQGGGAAAGFDSSELDKIIVNAADWAAAAVTDRKAIIRVADPQLEPVARFIVAMLPDTFVKARQGYLMPLPAFARGGKERCDVYIVLGADPQQRYNAKIGDALRAFMEQQGKGILLTGPLVVDAGLALAAPVPSDEWTRPELMFGKQNAIATGGAARAVAASRVTATHFREMLSRLLEIKDNTASAEFTSLRARVASVRRDIDVSDIGALDAALQARIAEYDRDLGGL</sequence>
<reference evidence="9" key="1">
    <citation type="journal article" date="2020" name="bioRxiv">
        <title>Comparative genomics of Chlamydomonas.</title>
        <authorList>
            <person name="Craig R.J."/>
            <person name="Hasan A.R."/>
            <person name="Ness R.W."/>
            <person name="Keightley P.D."/>
        </authorList>
    </citation>
    <scope>NUCLEOTIDE SEQUENCE</scope>
    <source>
        <strain evidence="9">SAG 7.73</strain>
    </source>
</reference>
<dbReference type="InterPro" id="IPR051836">
    <property type="entry name" value="Kremen_rcpt"/>
</dbReference>
<dbReference type="AlphaFoldDB" id="A0A835SM48"/>
<evidence type="ECO:0000256" key="1">
    <source>
        <dbReference type="ARBA" id="ARBA00004167"/>
    </source>
</evidence>
<evidence type="ECO:0000256" key="2">
    <source>
        <dbReference type="ARBA" id="ARBA00022692"/>
    </source>
</evidence>
<dbReference type="Proteomes" id="UP000650467">
    <property type="component" value="Unassembled WGS sequence"/>
</dbReference>
<keyword evidence="10" id="KW-1185">Reference proteome</keyword>
<keyword evidence="6" id="KW-0325">Glycoprotein</keyword>
<dbReference type="OrthoDB" id="556410at2759"/>
<dbReference type="PROSITE" id="PS51212">
    <property type="entry name" value="WSC"/>
    <property type="match status" value="1"/>
</dbReference>
<keyword evidence="2" id="KW-0812">Transmembrane</keyword>
<feature type="compositionally biased region" description="Pro residues" evidence="7">
    <location>
        <begin position="350"/>
        <end position="360"/>
    </location>
</feature>
<dbReference type="GO" id="GO:0005886">
    <property type="term" value="C:plasma membrane"/>
    <property type="evidence" value="ECO:0007669"/>
    <property type="project" value="TreeGrafter"/>
</dbReference>
<accession>A0A835SM48</accession>
<comment type="subcellular location">
    <subcellularLocation>
        <location evidence="1">Membrane</location>
        <topology evidence="1">Single-pass membrane protein</topology>
    </subcellularLocation>
</comment>
<evidence type="ECO:0000313" key="10">
    <source>
        <dbReference type="Proteomes" id="UP000650467"/>
    </source>
</evidence>
<evidence type="ECO:0000256" key="4">
    <source>
        <dbReference type="ARBA" id="ARBA00022989"/>
    </source>
</evidence>
<feature type="compositionally biased region" description="Polar residues" evidence="7">
    <location>
        <begin position="334"/>
        <end position="346"/>
    </location>
</feature>
<dbReference type="Pfam" id="PF01822">
    <property type="entry name" value="WSC"/>
    <property type="match status" value="1"/>
</dbReference>
<proteinExistence type="predicted"/>
<feature type="region of interest" description="Disordered" evidence="7">
    <location>
        <begin position="97"/>
        <end position="228"/>
    </location>
</feature>
<feature type="region of interest" description="Disordered" evidence="7">
    <location>
        <begin position="303"/>
        <end position="390"/>
    </location>
</feature>
<dbReference type="PANTHER" id="PTHR24269:SF16">
    <property type="entry name" value="PROTEIN SLG1"/>
    <property type="match status" value="1"/>
</dbReference>
<feature type="compositionally biased region" description="Pro residues" evidence="7">
    <location>
        <begin position="195"/>
        <end position="228"/>
    </location>
</feature>
<organism evidence="9 10">
    <name type="scientific">Chlamydomonas incerta</name>
    <dbReference type="NCBI Taxonomy" id="51695"/>
    <lineage>
        <taxon>Eukaryota</taxon>
        <taxon>Viridiplantae</taxon>
        <taxon>Chlorophyta</taxon>
        <taxon>core chlorophytes</taxon>
        <taxon>Chlorophyceae</taxon>
        <taxon>CS clade</taxon>
        <taxon>Chlamydomonadales</taxon>
        <taxon>Chlamydomonadaceae</taxon>
        <taxon>Chlamydomonas</taxon>
    </lineage>
</organism>
<evidence type="ECO:0000256" key="5">
    <source>
        <dbReference type="ARBA" id="ARBA00023136"/>
    </source>
</evidence>
<feature type="domain" description="WSC" evidence="8">
    <location>
        <begin position="239"/>
        <end position="340"/>
    </location>
</feature>
<dbReference type="PRINTS" id="PR01217">
    <property type="entry name" value="PRICHEXTENSN"/>
</dbReference>
<feature type="compositionally biased region" description="Pro residues" evidence="7">
    <location>
        <begin position="97"/>
        <end position="188"/>
    </location>
</feature>
<feature type="compositionally biased region" description="Pro residues" evidence="7">
    <location>
        <begin position="368"/>
        <end position="386"/>
    </location>
</feature>
<dbReference type="EMBL" id="JAEHOC010000030">
    <property type="protein sequence ID" value="KAG2429534.1"/>
    <property type="molecule type" value="Genomic_DNA"/>
</dbReference>
<evidence type="ECO:0000256" key="6">
    <source>
        <dbReference type="ARBA" id="ARBA00023180"/>
    </source>
</evidence>
<name>A0A835SM48_CHLIN</name>